<dbReference type="Proteomes" id="UP001272137">
    <property type="component" value="Unassembled WGS sequence"/>
</dbReference>
<name>A0AAW9CV71_BURTH</name>
<sequence>MDERHRRRPVSAARSSIARDRQYRKAVVRMMVDVRTPVHVDHRRLASSRR</sequence>
<organism evidence="2 3">
    <name type="scientific">Burkholderia thailandensis</name>
    <dbReference type="NCBI Taxonomy" id="57975"/>
    <lineage>
        <taxon>Bacteria</taxon>
        <taxon>Pseudomonadati</taxon>
        <taxon>Pseudomonadota</taxon>
        <taxon>Betaproteobacteria</taxon>
        <taxon>Burkholderiales</taxon>
        <taxon>Burkholderiaceae</taxon>
        <taxon>Burkholderia</taxon>
        <taxon>pseudomallei group</taxon>
    </lineage>
</organism>
<dbReference type="EMBL" id="QXCT01000001">
    <property type="protein sequence ID" value="MDW9253003.1"/>
    <property type="molecule type" value="Genomic_DNA"/>
</dbReference>
<proteinExistence type="predicted"/>
<gene>
    <name evidence="2" type="ORF">C7S16_6109</name>
</gene>
<evidence type="ECO:0000256" key="1">
    <source>
        <dbReference type="SAM" id="MobiDB-lite"/>
    </source>
</evidence>
<protein>
    <submittedName>
        <fullName evidence="2">Uncharacterized protein</fullName>
    </submittedName>
</protein>
<comment type="caution">
    <text evidence="2">The sequence shown here is derived from an EMBL/GenBank/DDBJ whole genome shotgun (WGS) entry which is preliminary data.</text>
</comment>
<evidence type="ECO:0000313" key="2">
    <source>
        <dbReference type="EMBL" id="MDW9253003.1"/>
    </source>
</evidence>
<reference evidence="2" key="1">
    <citation type="submission" date="2018-08" db="EMBL/GenBank/DDBJ databases">
        <title>Identification of Burkholderia cepacia strains that express a Burkholderia pseudomallei-like capsular polysaccharide.</title>
        <authorList>
            <person name="Burtnick M.N."/>
            <person name="Vongsouvath M."/>
            <person name="Newton P."/>
            <person name="Wuthiekanun V."/>
            <person name="Limmathurotsakul D."/>
            <person name="Brett P.J."/>
            <person name="Chantratita N."/>
            <person name="Dance D.A."/>
        </authorList>
    </citation>
    <scope>NUCLEOTIDE SEQUENCE</scope>
    <source>
        <strain evidence="2">SBXCC001</strain>
    </source>
</reference>
<dbReference type="AlphaFoldDB" id="A0AAW9CV71"/>
<accession>A0AAW9CV71</accession>
<feature type="region of interest" description="Disordered" evidence="1">
    <location>
        <begin position="1"/>
        <end position="21"/>
    </location>
</feature>
<evidence type="ECO:0000313" key="3">
    <source>
        <dbReference type="Proteomes" id="UP001272137"/>
    </source>
</evidence>